<dbReference type="Gene3D" id="3.30.40.10">
    <property type="entry name" value="Zinc/RING finger domain, C3HC4 (zinc finger)"/>
    <property type="match status" value="1"/>
</dbReference>
<dbReference type="Pfam" id="PF00097">
    <property type="entry name" value="zf-C3HC4"/>
    <property type="match status" value="1"/>
</dbReference>
<evidence type="ECO:0000313" key="7">
    <source>
        <dbReference type="EMBL" id="KAF2685284.1"/>
    </source>
</evidence>
<dbReference type="PROSITE" id="PS50089">
    <property type="entry name" value="ZF_RING_2"/>
    <property type="match status" value="1"/>
</dbReference>
<keyword evidence="1" id="KW-0479">Metal-binding</keyword>
<protein>
    <recommendedName>
        <fullName evidence="6">RING-type domain-containing protein</fullName>
    </recommendedName>
</protein>
<reference evidence="7" key="1">
    <citation type="journal article" date="2020" name="Stud. Mycol.">
        <title>101 Dothideomycetes genomes: a test case for predicting lifestyles and emergence of pathogens.</title>
        <authorList>
            <person name="Haridas S."/>
            <person name="Albert R."/>
            <person name="Binder M."/>
            <person name="Bloem J."/>
            <person name="Labutti K."/>
            <person name="Salamov A."/>
            <person name="Andreopoulos B."/>
            <person name="Baker S."/>
            <person name="Barry K."/>
            <person name="Bills G."/>
            <person name="Bluhm B."/>
            <person name="Cannon C."/>
            <person name="Castanera R."/>
            <person name="Culley D."/>
            <person name="Daum C."/>
            <person name="Ezra D."/>
            <person name="Gonzalez J."/>
            <person name="Henrissat B."/>
            <person name="Kuo A."/>
            <person name="Liang C."/>
            <person name="Lipzen A."/>
            <person name="Lutzoni F."/>
            <person name="Magnuson J."/>
            <person name="Mondo S."/>
            <person name="Nolan M."/>
            <person name="Ohm R."/>
            <person name="Pangilinan J."/>
            <person name="Park H.-J."/>
            <person name="Ramirez L."/>
            <person name="Alfaro M."/>
            <person name="Sun H."/>
            <person name="Tritt A."/>
            <person name="Yoshinaga Y."/>
            <person name="Zwiers L.-H."/>
            <person name="Turgeon B."/>
            <person name="Goodwin S."/>
            <person name="Spatafora J."/>
            <person name="Crous P."/>
            <person name="Grigoriev I."/>
        </authorList>
    </citation>
    <scope>NUCLEOTIDE SEQUENCE</scope>
    <source>
        <strain evidence="7">CBS 122367</strain>
    </source>
</reference>
<evidence type="ECO:0000259" key="6">
    <source>
        <dbReference type="PROSITE" id="PS50089"/>
    </source>
</evidence>
<feature type="domain" description="RING-type" evidence="6">
    <location>
        <begin position="190"/>
        <end position="248"/>
    </location>
</feature>
<dbReference type="GO" id="GO:0008270">
    <property type="term" value="F:zinc ion binding"/>
    <property type="evidence" value="ECO:0007669"/>
    <property type="project" value="UniProtKB-KW"/>
</dbReference>
<evidence type="ECO:0000256" key="4">
    <source>
        <dbReference type="PROSITE-ProRule" id="PRU00175"/>
    </source>
</evidence>
<dbReference type="PROSITE" id="PS00518">
    <property type="entry name" value="ZF_RING_1"/>
    <property type="match status" value="1"/>
</dbReference>
<evidence type="ECO:0000313" key="8">
    <source>
        <dbReference type="Proteomes" id="UP000799291"/>
    </source>
</evidence>
<organism evidence="7 8">
    <name type="scientific">Lentithecium fluviatile CBS 122367</name>
    <dbReference type="NCBI Taxonomy" id="1168545"/>
    <lineage>
        <taxon>Eukaryota</taxon>
        <taxon>Fungi</taxon>
        <taxon>Dikarya</taxon>
        <taxon>Ascomycota</taxon>
        <taxon>Pezizomycotina</taxon>
        <taxon>Dothideomycetes</taxon>
        <taxon>Pleosporomycetidae</taxon>
        <taxon>Pleosporales</taxon>
        <taxon>Massarineae</taxon>
        <taxon>Lentitheciaceae</taxon>
        <taxon>Lentithecium</taxon>
    </lineage>
</organism>
<dbReference type="Proteomes" id="UP000799291">
    <property type="component" value="Unassembled WGS sequence"/>
</dbReference>
<sequence>MSTRVVKPYNETQVTQLTTKLGDTFADIDAFLETIPPECRKPDLVPVVDEVDRIYHRFQILMMLLCEGLEQRNTPAVKIFRATRLNLLRLAKEIEVVGINKLRAHIRDQYLLHPYRRIPSANWIITQASADPKLSLLENFRWTSNQCLIWHHEVEHPDRVFEDPDLLPKEVFEGLLTQIKQSSEAKEQCCVLCDSLYTFSPRTTTSTTSPPTSHSAIRTPCNHEFCYSCLLSWRLEALSGRFSCPMCRLCLACGESNCRLHEVDAESTRPFPFKGCFEAHFEGKKAVSPPPYYGVGLTDVRRIRELTRRFRVEYAYFYNKKEDPAAAEKDKENAGKRLERVRKDIHGMIGYILRHIAGGGDAPNEGSDSGSSGEESDDDS</sequence>
<dbReference type="InterPro" id="IPR018957">
    <property type="entry name" value="Znf_C3HC4_RING-type"/>
</dbReference>
<dbReference type="AlphaFoldDB" id="A0A6G1J427"/>
<dbReference type="InterPro" id="IPR001841">
    <property type="entry name" value="Znf_RING"/>
</dbReference>
<dbReference type="SUPFAM" id="SSF57850">
    <property type="entry name" value="RING/U-box"/>
    <property type="match status" value="1"/>
</dbReference>
<keyword evidence="2 4" id="KW-0863">Zinc-finger</keyword>
<dbReference type="InterPro" id="IPR017907">
    <property type="entry name" value="Znf_RING_CS"/>
</dbReference>
<dbReference type="EMBL" id="MU005579">
    <property type="protein sequence ID" value="KAF2685284.1"/>
    <property type="molecule type" value="Genomic_DNA"/>
</dbReference>
<accession>A0A6G1J427</accession>
<proteinExistence type="predicted"/>
<evidence type="ECO:0000256" key="2">
    <source>
        <dbReference type="ARBA" id="ARBA00022771"/>
    </source>
</evidence>
<name>A0A6G1J427_9PLEO</name>
<dbReference type="OrthoDB" id="3796845at2759"/>
<feature type="region of interest" description="Disordered" evidence="5">
    <location>
        <begin position="356"/>
        <end position="380"/>
    </location>
</feature>
<gene>
    <name evidence="7" type="ORF">K458DRAFT_486885</name>
</gene>
<keyword evidence="3" id="KW-0862">Zinc</keyword>
<evidence type="ECO:0000256" key="5">
    <source>
        <dbReference type="SAM" id="MobiDB-lite"/>
    </source>
</evidence>
<evidence type="ECO:0000256" key="3">
    <source>
        <dbReference type="ARBA" id="ARBA00022833"/>
    </source>
</evidence>
<dbReference type="SMART" id="SM00184">
    <property type="entry name" value="RING"/>
    <property type="match status" value="1"/>
</dbReference>
<evidence type="ECO:0000256" key="1">
    <source>
        <dbReference type="ARBA" id="ARBA00022723"/>
    </source>
</evidence>
<keyword evidence="8" id="KW-1185">Reference proteome</keyword>
<dbReference type="InterPro" id="IPR013083">
    <property type="entry name" value="Znf_RING/FYVE/PHD"/>
</dbReference>